<dbReference type="Proteomes" id="UP000760480">
    <property type="component" value="Unassembled WGS sequence"/>
</dbReference>
<evidence type="ECO:0000256" key="4">
    <source>
        <dbReference type="SAM" id="Phobius"/>
    </source>
</evidence>
<dbReference type="Gene3D" id="3.90.550.10">
    <property type="entry name" value="Spore Coat Polysaccharide Biosynthesis Protein SpsA, Chain A"/>
    <property type="match status" value="1"/>
</dbReference>
<comment type="caution">
    <text evidence="6">The sequence shown here is derived from an EMBL/GenBank/DDBJ whole genome shotgun (WGS) entry which is preliminary data.</text>
</comment>
<keyword evidence="2" id="KW-0328">Glycosyltransferase</keyword>
<dbReference type="SUPFAM" id="SSF53448">
    <property type="entry name" value="Nucleotide-diphospho-sugar transferases"/>
    <property type="match status" value="1"/>
</dbReference>
<keyword evidence="4" id="KW-1133">Transmembrane helix</keyword>
<dbReference type="Pfam" id="PF00535">
    <property type="entry name" value="Glycos_transf_2"/>
    <property type="match status" value="1"/>
</dbReference>
<keyword evidence="4" id="KW-0472">Membrane</keyword>
<keyword evidence="3" id="KW-0808">Transferase</keyword>
<sequence length="371" mass="41184">MLSMYSYFLYPLLLRGLLAWWGAMADSPLANAVEPPTVSLIITAYNEAARIRGKLDNTLAIVYPRDRLEIIVASDCSSDETDAIVSEYVDRGVRLVRARERLGKEHAQQCAVRVTRSEILVFSDVATQIPPEAISKLVAVFANPKVGAVSSEDRFLSQDGGLVGEGAYVRYEMGLRRMESRLAGLVGLSGSFFAARQAVCADWDIHAPSDFNTALNCARLGLKAVTAPDVLGYYRDLKNPGQEYQRKLRTVLRGITGLARHLEVLNPVCFGLFAFQVWSHKVMRWLAPWCLLGLLAVTLAIHDQHGFYALALWGQALFYGTALAAHLQPRLGTLTPVRIIYFFVQANIAVAQATLYFLTGRRMTTWQPSTR</sequence>
<feature type="transmembrane region" description="Helical" evidence="4">
    <location>
        <begin position="282"/>
        <end position="301"/>
    </location>
</feature>
<dbReference type="PANTHER" id="PTHR43630:SF1">
    <property type="entry name" value="POLY-BETA-1,6-N-ACETYL-D-GLUCOSAMINE SYNTHASE"/>
    <property type="match status" value="1"/>
</dbReference>
<evidence type="ECO:0000313" key="6">
    <source>
        <dbReference type="EMBL" id="NMQ20961.1"/>
    </source>
</evidence>
<dbReference type="EMBL" id="SPMZ01000071">
    <property type="protein sequence ID" value="NMQ20961.1"/>
    <property type="molecule type" value="Genomic_DNA"/>
</dbReference>
<dbReference type="CDD" id="cd06439">
    <property type="entry name" value="CESA_like_1"/>
    <property type="match status" value="1"/>
</dbReference>
<proteinExistence type="inferred from homology"/>
<name>A0ABX1TSQ3_9GAMM</name>
<dbReference type="InterPro" id="IPR029044">
    <property type="entry name" value="Nucleotide-diphossugar_trans"/>
</dbReference>
<keyword evidence="4" id="KW-0812">Transmembrane</keyword>
<accession>A0ABX1TSQ3</accession>
<reference evidence="6 7" key="1">
    <citation type="submission" date="2019-03" db="EMBL/GenBank/DDBJ databases">
        <title>Metabolic reconstructions from genomes of highly enriched 'Candidatus Accumulibacter' and 'Candidatus Competibacter' bioreactor populations.</title>
        <authorList>
            <person name="Annavajhala M.K."/>
            <person name="Welles L."/>
            <person name="Abbas B."/>
            <person name="Sorokin D."/>
            <person name="Park H."/>
            <person name="Van Loosdrecht M."/>
            <person name="Chandran K."/>
        </authorList>
    </citation>
    <scope>NUCLEOTIDE SEQUENCE [LARGE SCALE GENOMIC DNA]</scope>
    <source>
        <strain evidence="6 7">SBR_G</strain>
    </source>
</reference>
<dbReference type="InterPro" id="IPR001173">
    <property type="entry name" value="Glyco_trans_2-like"/>
</dbReference>
<evidence type="ECO:0000256" key="1">
    <source>
        <dbReference type="ARBA" id="ARBA00006739"/>
    </source>
</evidence>
<gene>
    <name evidence="6" type="ORF">E4P82_18245</name>
</gene>
<evidence type="ECO:0000259" key="5">
    <source>
        <dbReference type="Pfam" id="PF00535"/>
    </source>
</evidence>
<protein>
    <submittedName>
        <fullName evidence="6">Glycosyltransferase family 2 protein</fullName>
    </submittedName>
</protein>
<evidence type="ECO:0000256" key="3">
    <source>
        <dbReference type="ARBA" id="ARBA00022679"/>
    </source>
</evidence>
<feature type="domain" description="Glycosyltransferase 2-like" evidence="5">
    <location>
        <begin position="39"/>
        <end position="151"/>
    </location>
</feature>
<feature type="transmembrane region" description="Helical" evidence="4">
    <location>
        <begin position="308"/>
        <end position="327"/>
    </location>
</feature>
<keyword evidence="7" id="KW-1185">Reference proteome</keyword>
<feature type="transmembrane region" description="Helical" evidence="4">
    <location>
        <begin position="339"/>
        <end position="358"/>
    </location>
</feature>
<dbReference type="PANTHER" id="PTHR43630">
    <property type="entry name" value="POLY-BETA-1,6-N-ACETYL-D-GLUCOSAMINE SYNTHASE"/>
    <property type="match status" value="1"/>
</dbReference>
<evidence type="ECO:0000313" key="7">
    <source>
        <dbReference type="Proteomes" id="UP000760480"/>
    </source>
</evidence>
<evidence type="ECO:0000256" key="2">
    <source>
        <dbReference type="ARBA" id="ARBA00022676"/>
    </source>
</evidence>
<organism evidence="6 7">
    <name type="scientific">Candidatus Competibacter phosphatis</name>
    <dbReference type="NCBI Taxonomy" id="221280"/>
    <lineage>
        <taxon>Bacteria</taxon>
        <taxon>Pseudomonadati</taxon>
        <taxon>Pseudomonadota</taxon>
        <taxon>Gammaproteobacteria</taxon>
        <taxon>Candidatus Competibacteraceae</taxon>
        <taxon>Candidatus Competibacter</taxon>
    </lineage>
</organism>
<comment type="similarity">
    <text evidence="1">Belongs to the glycosyltransferase 2 family.</text>
</comment>